<dbReference type="InterPro" id="IPR042099">
    <property type="entry name" value="ANL_N_sf"/>
</dbReference>
<dbReference type="InterPro" id="IPR000873">
    <property type="entry name" value="AMP-dep_synth/lig_dom"/>
</dbReference>
<feature type="domain" description="AMP-dependent synthetase/ligase" evidence="1">
    <location>
        <begin position="12"/>
        <end position="394"/>
    </location>
</feature>
<dbReference type="PROSITE" id="PS00455">
    <property type="entry name" value="AMP_BINDING"/>
    <property type="match status" value="1"/>
</dbReference>
<keyword evidence="3" id="KW-1185">Reference proteome</keyword>
<dbReference type="Gene3D" id="3.40.50.12780">
    <property type="entry name" value="N-terminal domain of ligase-like"/>
    <property type="match status" value="1"/>
</dbReference>
<dbReference type="RefSeq" id="WP_173013715.1">
    <property type="nucleotide sequence ID" value="NZ_AP019860.1"/>
</dbReference>
<protein>
    <submittedName>
        <fullName evidence="2">Peptide synthase</fullName>
    </submittedName>
</protein>
<dbReference type="PANTHER" id="PTHR43767">
    <property type="entry name" value="LONG-CHAIN-FATTY-ACID--COA LIGASE"/>
    <property type="match status" value="1"/>
</dbReference>
<sequence length="541" mass="59550">MANIVEHLPKMANLQPDSKAVIIVTGKNKHTSYTFRELDDASNEIAAGLEKIGITRGMRTALMVKPSREFFSLTFALFKVGAVPVLIDPGIGIKNLAICLKEAQPKAFIGIPKAHIARILFGWAKDSLQLYVTVGKRLFWGGYTLSQVQEVGRKNLPYQIQETAAEDMAAILFTSGSTGVPKGAIYHHGNFCAQVDILKRVYDIRPGEVDLATFPLFALFGPALGMAVVSPQMDATRPASVEPRNIIDPVVEFSITNMFGSPALINTVARYGEKHNVKLPSLKRVISAGAPVPGHVLQRFSSMLNEDTQIFTPYGATESLPVCSIGSKEVLRETQQLTDEGAGVCVGKPVDEIEAHIIKISDEPIATWSEDLQVSRGEIGEIIVKGPQVTTGYFNRSGSNELSKITTDDGFFHRMGDLGYFDEKGRIWFCGRKAHRVVMEEKTLFTIQCEAVFNTHSKVYRTALVGVEQNGKMTAVLCVELEKGQSSSPQLTEELRELGRKKEHTKDIGTFLYHPSFPVDIRHNSKIFREKLAVWAAGEVG</sequence>
<dbReference type="InterPro" id="IPR050237">
    <property type="entry name" value="ATP-dep_AMP-bd_enzyme"/>
</dbReference>
<dbReference type="CDD" id="cd05910">
    <property type="entry name" value="FACL_like_1"/>
    <property type="match status" value="1"/>
</dbReference>
<evidence type="ECO:0000259" key="1">
    <source>
        <dbReference type="Pfam" id="PF00501"/>
    </source>
</evidence>
<organism evidence="2 3">
    <name type="scientific">Uabimicrobium amorphum</name>
    <dbReference type="NCBI Taxonomy" id="2596890"/>
    <lineage>
        <taxon>Bacteria</taxon>
        <taxon>Pseudomonadati</taxon>
        <taxon>Planctomycetota</taxon>
        <taxon>Candidatus Uabimicrobiia</taxon>
        <taxon>Candidatus Uabimicrobiales</taxon>
        <taxon>Candidatus Uabimicrobiaceae</taxon>
        <taxon>Candidatus Uabimicrobium</taxon>
    </lineage>
</organism>
<gene>
    <name evidence="2" type="ORF">UABAM_06729</name>
</gene>
<dbReference type="Pfam" id="PF00501">
    <property type="entry name" value="AMP-binding"/>
    <property type="match status" value="1"/>
</dbReference>
<dbReference type="PANTHER" id="PTHR43767:SF1">
    <property type="entry name" value="NONRIBOSOMAL PEPTIDE SYNTHASE PES1 (EUROFUNG)-RELATED"/>
    <property type="match status" value="1"/>
</dbReference>
<proteinExistence type="predicted"/>
<dbReference type="Proteomes" id="UP000326354">
    <property type="component" value="Chromosome"/>
</dbReference>
<dbReference type="AlphaFoldDB" id="A0A5S9IUC8"/>
<name>A0A5S9IUC8_UABAM</name>
<dbReference type="InterPro" id="IPR020845">
    <property type="entry name" value="AMP-binding_CS"/>
</dbReference>
<dbReference type="SUPFAM" id="SSF56801">
    <property type="entry name" value="Acetyl-CoA synthetase-like"/>
    <property type="match status" value="1"/>
</dbReference>
<evidence type="ECO:0000313" key="2">
    <source>
        <dbReference type="EMBL" id="BBM88308.1"/>
    </source>
</evidence>
<evidence type="ECO:0000313" key="3">
    <source>
        <dbReference type="Proteomes" id="UP000326354"/>
    </source>
</evidence>
<reference evidence="2 3" key="1">
    <citation type="submission" date="2019-08" db="EMBL/GenBank/DDBJ databases">
        <title>Complete genome sequence of Candidatus Uab amorphum.</title>
        <authorList>
            <person name="Shiratori T."/>
            <person name="Suzuki S."/>
            <person name="Kakizawa Y."/>
            <person name="Ishida K."/>
        </authorList>
    </citation>
    <scope>NUCLEOTIDE SEQUENCE [LARGE SCALE GENOMIC DNA]</scope>
    <source>
        <strain evidence="2 3">SRT547</strain>
    </source>
</reference>
<dbReference type="EMBL" id="AP019860">
    <property type="protein sequence ID" value="BBM88308.1"/>
    <property type="molecule type" value="Genomic_DNA"/>
</dbReference>
<dbReference type="NCBIfam" id="NF006754">
    <property type="entry name" value="PRK09274.1"/>
    <property type="match status" value="1"/>
</dbReference>
<dbReference type="KEGG" id="uam:UABAM_06729"/>
<accession>A0A5S9IUC8</accession>